<dbReference type="Pfam" id="PF01609">
    <property type="entry name" value="DDE_Tnp_1"/>
    <property type="match status" value="1"/>
</dbReference>
<dbReference type="GO" id="GO:0003677">
    <property type="term" value="F:DNA binding"/>
    <property type="evidence" value="ECO:0007669"/>
    <property type="project" value="InterPro"/>
</dbReference>
<reference evidence="4 5" key="1">
    <citation type="submission" date="2019-02" db="EMBL/GenBank/DDBJ databases">
        <title>Deep-cultivation of Planctomycetes and their phenomic and genomic characterization uncovers novel biology.</title>
        <authorList>
            <person name="Wiegand S."/>
            <person name="Jogler M."/>
            <person name="Boedeker C."/>
            <person name="Pinto D."/>
            <person name="Vollmers J."/>
            <person name="Rivas-Marin E."/>
            <person name="Kohn T."/>
            <person name="Peeters S.H."/>
            <person name="Heuer A."/>
            <person name="Rast P."/>
            <person name="Oberbeckmann S."/>
            <person name="Bunk B."/>
            <person name="Jeske O."/>
            <person name="Meyerdierks A."/>
            <person name="Storesund J.E."/>
            <person name="Kallscheuer N."/>
            <person name="Luecker S."/>
            <person name="Lage O.M."/>
            <person name="Pohl T."/>
            <person name="Merkel B.J."/>
            <person name="Hornburger P."/>
            <person name="Mueller R.-W."/>
            <person name="Bruemmer F."/>
            <person name="Labrenz M."/>
            <person name="Spormann A.M."/>
            <person name="Op den Camp H."/>
            <person name="Overmann J."/>
            <person name="Amann R."/>
            <person name="Jetten M.S.M."/>
            <person name="Mascher T."/>
            <person name="Medema M.H."/>
            <person name="Devos D.P."/>
            <person name="Kaster A.-K."/>
            <person name="Ovreas L."/>
            <person name="Rohde M."/>
            <person name="Galperin M.Y."/>
            <person name="Jogler C."/>
        </authorList>
    </citation>
    <scope>NUCLEOTIDE SEQUENCE [LARGE SCALE GENOMIC DNA]</scope>
    <source>
        <strain evidence="4 5">HG15A2</strain>
    </source>
</reference>
<dbReference type="Pfam" id="PF13808">
    <property type="entry name" value="DDE_Tnp_1_assoc"/>
    <property type="match status" value="1"/>
</dbReference>
<sequence>MERTTQTGTARFQRAERRQIEFRPLALDQLLAEDHAARLIWAYVEGLDLTLLYQKIKAVDGNAGRNPIDPKILLSLWLFATVEGVTSARRLAKLCQEHLAYLQDYAKNEPVQIRLRTCFRATNVSSLISGGFTVNAAHAESLLAHLQQIPDPRGAKGRRHSLQAMLATVACAVLCGARGYEAIAQWIHAQEKSVWYLLGYFRTPPKEGAFRYLLNMMDPEQLEQALRAWITPHAEVDPQAMACLAIDGKTLCKTLDRYGKSVHLLSLFDQQTGCVLSQMPVSGKTNEIKTAPEILQTLVLEGRVVTGDAMFAQTEICRTITDSGGDFLIVVKGNQGNLEEDIAGDFLPAFSPRQSA</sequence>
<feature type="domain" description="H repeat-associated protein N-terminal" evidence="3">
    <location>
        <begin position="144"/>
        <end position="230"/>
    </location>
</feature>
<organism evidence="4 5">
    <name type="scientific">Adhaeretor mobilis</name>
    <dbReference type="NCBI Taxonomy" id="1930276"/>
    <lineage>
        <taxon>Bacteria</taxon>
        <taxon>Pseudomonadati</taxon>
        <taxon>Planctomycetota</taxon>
        <taxon>Planctomycetia</taxon>
        <taxon>Pirellulales</taxon>
        <taxon>Lacipirellulaceae</taxon>
        <taxon>Adhaeretor</taxon>
    </lineage>
</organism>
<dbReference type="GO" id="GO:0006313">
    <property type="term" value="P:DNA transposition"/>
    <property type="evidence" value="ECO:0007669"/>
    <property type="project" value="InterPro"/>
</dbReference>
<accession>A0A517MRH1</accession>
<evidence type="ECO:0000313" key="4">
    <source>
        <dbReference type="EMBL" id="QDS97478.1"/>
    </source>
</evidence>
<proteinExistence type="predicted"/>
<dbReference type="AlphaFoldDB" id="A0A517MRH1"/>
<evidence type="ECO:0000259" key="1">
    <source>
        <dbReference type="Pfam" id="PF01609"/>
    </source>
</evidence>
<dbReference type="PANTHER" id="PTHR30298">
    <property type="entry name" value="H REPEAT-ASSOCIATED PREDICTED TRANSPOSASE"/>
    <property type="match status" value="1"/>
</dbReference>
<dbReference type="NCBIfam" id="NF033564">
    <property type="entry name" value="transpos_ISAs1"/>
    <property type="match status" value="1"/>
</dbReference>
<protein>
    <submittedName>
        <fullName evidence="4">Transposase DDE domain protein</fullName>
    </submittedName>
</protein>
<dbReference type="InterPro" id="IPR008490">
    <property type="entry name" value="Transposase_InsH_N"/>
</dbReference>
<dbReference type="Pfam" id="PF05598">
    <property type="entry name" value="DUF772"/>
    <property type="match status" value="1"/>
</dbReference>
<keyword evidence="5" id="KW-1185">Reference proteome</keyword>
<evidence type="ECO:0000259" key="2">
    <source>
        <dbReference type="Pfam" id="PF05598"/>
    </source>
</evidence>
<dbReference type="RefSeq" id="WP_145057888.1">
    <property type="nucleotide sequence ID" value="NZ_CP036263.1"/>
</dbReference>
<name>A0A517MRH1_9BACT</name>
<feature type="domain" description="Transposase InsH N-terminal" evidence="2">
    <location>
        <begin position="27"/>
        <end position="101"/>
    </location>
</feature>
<gene>
    <name evidence="4" type="ORF">HG15A2_07390</name>
</gene>
<dbReference type="EMBL" id="CP036263">
    <property type="protein sequence ID" value="QDS97478.1"/>
    <property type="molecule type" value="Genomic_DNA"/>
</dbReference>
<dbReference type="KEGG" id="amob:HG15A2_07390"/>
<dbReference type="PANTHER" id="PTHR30298:SF0">
    <property type="entry name" value="PROTEIN YBFL-RELATED"/>
    <property type="match status" value="1"/>
</dbReference>
<dbReference type="InterPro" id="IPR002559">
    <property type="entry name" value="Transposase_11"/>
</dbReference>
<dbReference type="OrthoDB" id="264746at2"/>
<dbReference type="InterPro" id="IPR032806">
    <property type="entry name" value="YbfD_N"/>
</dbReference>
<evidence type="ECO:0000259" key="3">
    <source>
        <dbReference type="Pfam" id="PF13808"/>
    </source>
</evidence>
<evidence type="ECO:0000313" key="5">
    <source>
        <dbReference type="Proteomes" id="UP000319852"/>
    </source>
</evidence>
<dbReference type="GO" id="GO:0004803">
    <property type="term" value="F:transposase activity"/>
    <property type="evidence" value="ECO:0007669"/>
    <property type="project" value="InterPro"/>
</dbReference>
<dbReference type="InterPro" id="IPR051698">
    <property type="entry name" value="Transposase_11-like"/>
</dbReference>
<dbReference type="InterPro" id="IPR047647">
    <property type="entry name" value="ISAs1_transpos"/>
</dbReference>
<dbReference type="Proteomes" id="UP000319852">
    <property type="component" value="Chromosome"/>
</dbReference>
<feature type="domain" description="Transposase IS4-like" evidence="1">
    <location>
        <begin position="255"/>
        <end position="337"/>
    </location>
</feature>